<evidence type="ECO:0000259" key="8">
    <source>
        <dbReference type="Pfam" id="PF02687"/>
    </source>
</evidence>
<comment type="caution">
    <text evidence="9">The sequence shown here is derived from an EMBL/GenBank/DDBJ whole genome shotgun (WGS) entry which is preliminary data.</text>
</comment>
<feature type="transmembrane region" description="Helical" evidence="7">
    <location>
        <begin position="335"/>
        <end position="361"/>
    </location>
</feature>
<dbReference type="PANTHER" id="PTHR30572:SF4">
    <property type="entry name" value="ABC TRANSPORTER PERMEASE YTRF"/>
    <property type="match status" value="1"/>
</dbReference>
<reference evidence="10" key="1">
    <citation type="journal article" date="2019" name="Int. J. Syst. Evol. Microbiol.">
        <title>The Global Catalogue of Microorganisms (GCM) 10K type strain sequencing project: providing services to taxonomists for standard genome sequencing and annotation.</title>
        <authorList>
            <consortium name="The Broad Institute Genomics Platform"/>
            <consortium name="The Broad Institute Genome Sequencing Center for Infectious Disease"/>
            <person name="Wu L."/>
            <person name="Ma J."/>
        </authorList>
    </citation>
    <scope>NUCLEOTIDE SEQUENCE [LARGE SCALE GENOMIC DNA]</scope>
    <source>
        <strain evidence="10">JCM 14234</strain>
    </source>
</reference>
<feature type="transmembrane region" description="Helical" evidence="7">
    <location>
        <begin position="244"/>
        <end position="269"/>
    </location>
</feature>
<comment type="subcellular location">
    <subcellularLocation>
        <location evidence="1">Cell membrane</location>
        <topology evidence="1">Multi-pass membrane protein</topology>
    </subcellularLocation>
</comment>
<evidence type="ECO:0000256" key="5">
    <source>
        <dbReference type="ARBA" id="ARBA00023136"/>
    </source>
</evidence>
<dbReference type="InterPro" id="IPR003838">
    <property type="entry name" value="ABC3_permease_C"/>
</dbReference>
<keyword evidence="3 7" id="KW-0812">Transmembrane</keyword>
<feature type="domain" description="ABC3 transporter permease C-terminal" evidence="8">
    <location>
        <begin position="250"/>
        <end position="371"/>
    </location>
</feature>
<feature type="transmembrane region" description="Helical" evidence="7">
    <location>
        <begin position="20"/>
        <end position="44"/>
    </location>
</feature>
<dbReference type="Pfam" id="PF02687">
    <property type="entry name" value="FtsX"/>
    <property type="match status" value="2"/>
</dbReference>
<evidence type="ECO:0000256" key="2">
    <source>
        <dbReference type="ARBA" id="ARBA00022475"/>
    </source>
</evidence>
<gene>
    <name evidence="9" type="ORF">GCM10010528_09870</name>
</gene>
<feature type="transmembrane region" description="Helical" evidence="7">
    <location>
        <begin position="469"/>
        <end position="488"/>
    </location>
</feature>
<feature type="transmembrane region" description="Helical" evidence="7">
    <location>
        <begin position="700"/>
        <end position="722"/>
    </location>
</feature>
<feature type="transmembrane region" description="Helical" evidence="7">
    <location>
        <begin position="289"/>
        <end position="315"/>
    </location>
</feature>
<keyword evidence="5 7" id="KW-0472">Membrane</keyword>
<sequence length="825" mass="83411">MIDRFAVFTLRELSAHRGRAIASTVVVAAATALLVAVLCILTSINGAIDSLGDRLVGTASLEVSASSGAGIPGELRDTVAAVDGVAAAVPLIQARVATANGDLLLLGTDASAGRLHSPVQNMVAEHLGALVNTPNGILAGPQSGFPQGAATPINGRAATIVAVLQGDDAEAFNGGRFLFATARTAQLLAGRGNAIDSILVVTDPGADTATVAERIRRAVDGRALVGPPAAAQAKASNGVQLIRYVAVSSAAMTFLVAGFLIYTTMSMAVAGRRARLSILRALGGTRRALVGDLLAETALYATVGAVLGAGIGILIGRYSVGSLPAVFMQTLSARVAFSVPPLVVVAAALGSIVVAVAAAAFAARAVYRVSPVEALAPVGVSRIDRTPGWQRVAAGAAAVVLAAASVFAATTQPGILANSGISVMFAALLAFSFAIGDWLVRAAAALAARWGGPGALAGETIARSPRRSWATLMVVAVAVAASLAISAGNANAVDSAERSFAPLAEADAWVSTSAPGTFATGAALPAELIDRVTQTDGVARVVREQAMFVDVGSQRALLFGLAAGSVNPLLRQVAPELGARVVAGDGVVLTTDLAESLGLRAGDDLSITTPTGRHTIAVLATVPYFSGLNGAIAIGYDRVQEWFGAPGATALQVVAQPGAGAAVVDRLEAGVPAGVHAFSGRAAVAGFRDALAQATTLNHVIWVIVTAIAVVAVFNALFLSVLDRRRELGVLRAIGASRRFTVRTVFAESLAIAVIGALCGIAFGLIQQVIADIASSRAWNVDVGFALVPASFAIAFGVLVVCTLGAVPPARKVSRLSIVDAMRIE</sequence>
<dbReference type="PANTHER" id="PTHR30572">
    <property type="entry name" value="MEMBRANE COMPONENT OF TRANSPORTER-RELATED"/>
    <property type="match status" value="1"/>
</dbReference>
<feature type="transmembrane region" description="Helical" evidence="7">
    <location>
        <begin position="742"/>
        <end position="766"/>
    </location>
</feature>
<feature type="transmembrane region" description="Helical" evidence="7">
    <location>
        <begin position="392"/>
        <end position="409"/>
    </location>
</feature>
<protein>
    <submittedName>
        <fullName evidence="9">ABC transporter permease</fullName>
    </submittedName>
</protein>
<evidence type="ECO:0000256" key="1">
    <source>
        <dbReference type="ARBA" id="ARBA00004651"/>
    </source>
</evidence>
<evidence type="ECO:0000313" key="10">
    <source>
        <dbReference type="Proteomes" id="UP001501035"/>
    </source>
</evidence>
<dbReference type="EMBL" id="BAAAVS010000017">
    <property type="protein sequence ID" value="GAA3030487.1"/>
    <property type="molecule type" value="Genomic_DNA"/>
</dbReference>
<evidence type="ECO:0000256" key="6">
    <source>
        <dbReference type="ARBA" id="ARBA00038076"/>
    </source>
</evidence>
<feature type="transmembrane region" description="Helical" evidence="7">
    <location>
        <begin position="786"/>
        <end position="807"/>
    </location>
</feature>
<organism evidence="9 10">
    <name type="scientific">Gordonia defluvii</name>
    <dbReference type="NCBI Taxonomy" id="283718"/>
    <lineage>
        <taxon>Bacteria</taxon>
        <taxon>Bacillati</taxon>
        <taxon>Actinomycetota</taxon>
        <taxon>Actinomycetes</taxon>
        <taxon>Mycobacteriales</taxon>
        <taxon>Gordoniaceae</taxon>
        <taxon>Gordonia</taxon>
    </lineage>
</organism>
<evidence type="ECO:0000256" key="4">
    <source>
        <dbReference type="ARBA" id="ARBA00022989"/>
    </source>
</evidence>
<dbReference type="RefSeq" id="WP_290713579.1">
    <property type="nucleotide sequence ID" value="NZ_BAAAVS010000017.1"/>
</dbReference>
<evidence type="ECO:0000256" key="7">
    <source>
        <dbReference type="SAM" id="Phobius"/>
    </source>
</evidence>
<feature type="domain" description="ABC3 transporter permease C-terminal" evidence="8">
    <location>
        <begin position="701"/>
        <end position="817"/>
    </location>
</feature>
<feature type="transmembrane region" description="Helical" evidence="7">
    <location>
        <begin position="415"/>
        <end position="440"/>
    </location>
</feature>
<dbReference type="Proteomes" id="UP001501035">
    <property type="component" value="Unassembled WGS sequence"/>
</dbReference>
<evidence type="ECO:0000256" key="3">
    <source>
        <dbReference type="ARBA" id="ARBA00022692"/>
    </source>
</evidence>
<keyword evidence="4 7" id="KW-1133">Transmembrane helix</keyword>
<proteinExistence type="inferred from homology"/>
<keyword evidence="10" id="KW-1185">Reference proteome</keyword>
<name>A0ABP6L256_9ACTN</name>
<comment type="similarity">
    <text evidence="6">Belongs to the ABC-4 integral membrane protein family.</text>
</comment>
<evidence type="ECO:0000313" key="9">
    <source>
        <dbReference type="EMBL" id="GAA3030487.1"/>
    </source>
</evidence>
<keyword evidence="2" id="KW-1003">Cell membrane</keyword>
<dbReference type="InterPro" id="IPR050250">
    <property type="entry name" value="Macrolide_Exporter_MacB"/>
</dbReference>
<accession>A0ABP6L256</accession>